<dbReference type="AlphaFoldDB" id="A0A2N3G3W4"/>
<protein>
    <submittedName>
        <fullName evidence="2">Exopolysaccharide biosynthesis protein</fullName>
    </submittedName>
</protein>
<dbReference type="Pfam" id="PF04230">
    <property type="entry name" value="PS_pyruv_trans"/>
    <property type="match status" value="1"/>
</dbReference>
<dbReference type="Proteomes" id="UP000233654">
    <property type="component" value="Unassembled WGS sequence"/>
</dbReference>
<organism evidence="2 3">
    <name type="scientific">Candidatus Anoxymicrobium japonicum</name>
    <dbReference type="NCBI Taxonomy" id="2013648"/>
    <lineage>
        <taxon>Bacteria</taxon>
        <taxon>Bacillati</taxon>
        <taxon>Actinomycetota</taxon>
        <taxon>Candidatus Geothermincolia</taxon>
        <taxon>Candidatus Geothermincolales</taxon>
        <taxon>Candidatus Anoxymicrobiaceae</taxon>
        <taxon>Candidatus Anoxymicrobium</taxon>
    </lineage>
</organism>
<dbReference type="InterPro" id="IPR007345">
    <property type="entry name" value="Polysacch_pyruvyl_Trfase"/>
</dbReference>
<proteinExistence type="predicted"/>
<accession>A0A2N3G3W4</accession>
<evidence type="ECO:0000313" key="3">
    <source>
        <dbReference type="Proteomes" id="UP000233654"/>
    </source>
</evidence>
<evidence type="ECO:0000313" key="2">
    <source>
        <dbReference type="EMBL" id="PKQ27411.1"/>
    </source>
</evidence>
<comment type="caution">
    <text evidence="2">The sequence shown here is derived from an EMBL/GenBank/DDBJ whole genome shotgun (WGS) entry which is preliminary data.</text>
</comment>
<reference evidence="2 3" key="1">
    <citation type="journal article" date="2017" name="ISME J.">
        <title>Potential for microbial H2 and metal transformations associated with novel bacteria and archaea in deep terrestrial subsurface sediments.</title>
        <authorList>
            <person name="Hernsdorf A.W."/>
            <person name="Amano Y."/>
            <person name="Miyakawa K."/>
            <person name="Ise K."/>
            <person name="Suzuki Y."/>
            <person name="Anantharaman K."/>
            <person name="Probst A."/>
            <person name="Burstein D."/>
            <person name="Thomas B.C."/>
            <person name="Banfield J.F."/>
        </authorList>
    </citation>
    <scope>NUCLEOTIDE SEQUENCE [LARGE SCALE GENOMIC DNA]</scope>
    <source>
        <strain evidence="2">HGW-Actinobacteria-3</strain>
    </source>
</reference>
<dbReference type="EMBL" id="PHEX01000109">
    <property type="protein sequence ID" value="PKQ27411.1"/>
    <property type="molecule type" value="Genomic_DNA"/>
</dbReference>
<gene>
    <name evidence="2" type="ORF">CVT63_08150</name>
</gene>
<name>A0A2N3G3W4_9ACTN</name>
<sequence length="320" mass="36141">MNSPIQQHAFLMNTLAGEHEILLGLLRGRPFHYVDIPVHGNIGDLLIMHGTLAFFRKHGLRPRITAPAFAYDPGWIRDDDVIVFHGGGNFGDLYSAYGMQPLREQVVASRPQNTIIVLPQSIHFSSDAERKRSATIFRQHPDVHICVRDFNSYKIASDFTDHVYLLPDMAHQLYRISADPQLPAQGALRISRTDDEKNALMADAELEVLATTDWPQLVGDGEKSIERFRKTMRIAHKAGLSHAGNRLLTDSWVRYSAKLVDKAIELFGCHEHIFTDRLHGHILACLMDKPNTVIDNSYGKNSTYVNAWTVPSELVSQQRI</sequence>
<evidence type="ECO:0000259" key="1">
    <source>
        <dbReference type="Pfam" id="PF04230"/>
    </source>
</evidence>
<feature type="domain" description="Polysaccharide pyruvyl transferase" evidence="1">
    <location>
        <begin position="41"/>
        <end position="298"/>
    </location>
</feature>